<dbReference type="AlphaFoldDB" id="A0A6J3M2D8"/>
<dbReference type="GO" id="GO:0005886">
    <property type="term" value="C:plasma membrane"/>
    <property type="evidence" value="ECO:0007669"/>
    <property type="project" value="TreeGrafter"/>
</dbReference>
<dbReference type="Gene3D" id="3.40.50.80">
    <property type="entry name" value="Nucleotide-binding domain of ferredoxin-NADP reductase (FNR) module"/>
    <property type="match status" value="1"/>
</dbReference>
<dbReference type="CDD" id="cd06186">
    <property type="entry name" value="NOX_Duox_like_FAD_NADP"/>
    <property type="match status" value="1"/>
</dbReference>
<dbReference type="InterPro" id="IPR051410">
    <property type="entry name" value="Ferric/Cupric_Reductase"/>
</dbReference>
<feature type="compositionally biased region" description="Acidic residues" evidence="7">
    <location>
        <begin position="569"/>
        <end position="578"/>
    </location>
</feature>
<sequence length="804" mass="89034">MRIHGSQLTTSSLLLLAFANVACGYGIDENRRVNHGLIGFGIPFLEPSCAFACRYNLYGNRLACSTATANDAEWETSTDCRAGNEPYLLSLAACLQEYCNGTEIWTLERFWAEDAASDTRKQREPELSYGSSLNRLGVVLNSSWSKAEVHGSLLSPQRVAFADWHVAITSLQDDAYVERHHARAGIILILTVVLLPFILAFWRVLPLPRALRRKLVAHFGHSALFGRRHAVPFPRDLGIIPTRGQAIFISTLIVLNLVLLFTGYHASEPNTHNVSAGRRMRGYVANRAGNLAFANFSIMVLCSSRNNLFVRLTKFSYSTMLLFHRWSAYLCTAHASVHTVIYIINHINLLPKKFGQAYWNWGVGAATLMLLILPLSTLPVRKRAYELFLASHNMMAAGVFIACYYHIYMNYQHEYGYENWIYLPAVLWILDRGLRLMRLARNGIRTATVTRLDDDYLRVDIPRVDVQGHVFLYFPTLRIWQTHPFSVAASLVDVSTEYKMDTLRRSSLDEELAAAASEWHTLAVDDSDDDEEEDASDEGATTKNEKGSRMPLVSRQASRNLDNRAADNEIPDPDEANDDSSLLPPPHHANPSSHPPSPAQTKITISGATFYVRRHSGITALLFRQNLRSLPVLLEGPYSPHRHIPSTTHLLCIAGGVGITGALPAFTSHAGGLIASGTRTASSSSLYWSCRSPALVQDVEGKFLGPLQSAASAAVGADGSRPVEVRVKAEGRWDVDRIVHDRARSLLERDGGDVVVLVCGPPGMADAVRRAVVRVNLGVGKTKLNDKGGSAVGRVRLIEEGFWW</sequence>
<evidence type="ECO:0000256" key="9">
    <source>
        <dbReference type="SAM" id="SignalP"/>
    </source>
</evidence>
<evidence type="ECO:0008006" key="14">
    <source>
        <dbReference type="Google" id="ProtNLM"/>
    </source>
</evidence>
<gene>
    <name evidence="13" type="ORF">K489DRAFT_431949</name>
</gene>
<evidence type="ECO:0000256" key="6">
    <source>
        <dbReference type="ARBA" id="ARBA00023136"/>
    </source>
</evidence>
<dbReference type="SFLD" id="SFLDS00052">
    <property type="entry name" value="Ferric_Reductase_Domain"/>
    <property type="match status" value="1"/>
</dbReference>
<dbReference type="GO" id="GO:0006879">
    <property type="term" value="P:intracellular iron ion homeostasis"/>
    <property type="evidence" value="ECO:0007669"/>
    <property type="project" value="TreeGrafter"/>
</dbReference>
<evidence type="ECO:0000256" key="1">
    <source>
        <dbReference type="ARBA" id="ARBA00004141"/>
    </source>
</evidence>
<name>A0A6J3M2D8_9PEZI</name>
<reference evidence="13" key="1">
    <citation type="submission" date="2020-01" db="EMBL/GenBank/DDBJ databases">
        <authorList>
            <consortium name="DOE Joint Genome Institute"/>
            <person name="Haridas S."/>
            <person name="Albert R."/>
            <person name="Binder M."/>
            <person name="Bloem J."/>
            <person name="Labutti K."/>
            <person name="Salamov A."/>
            <person name="Andreopoulos B."/>
            <person name="Baker S.E."/>
            <person name="Barry K."/>
            <person name="Bills G."/>
            <person name="Bluhm B.H."/>
            <person name="Cannon C."/>
            <person name="Castanera R."/>
            <person name="Culley D.E."/>
            <person name="Daum C."/>
            <person name="Ezra D."/>
            <person name="Gonzalez J.B."/>
            <person name="Henrissat B."/>
            <person name="Kuo A."/>
            <person name="Liang C."/>
            <person name="Lipzen A."/>
            <person name="Lutzoni F."/>
            <person name="Magnuson J."/>
            <person name="Mondo S."/>
            <person name="Nolan M."/>
            <person name="Ohm R."/>
            <person name="Pangilinan J."/>
            <person name="Park H.-J."/>
            <person name="Ramirez L."/>
            <person name="Alfaro M."/>
            <person name="Sun H."/>
            <person name="Tritt A."/>
            <person name="Yoshinaga Y."/>
            <person name="Zwiers L.-H."/>
            <person name="Turgeon B.G."/>
            <person name="Goodwin S.B."/>
            <person name="Spatafora J.W."/>
            <person name="Crous P.W."/>
            <person name="Grigoriev I.V."/>
        </authorList>
    </citation>
    <scope>NUCLEOTIDE SEQUENCE</scope>
    <source>
        <strain evidence="13">CBS 342.82</strain>
    </source>
</reference>
<feature type="domain" description="FAD-binding 8" evidence="11">
    <location>
        <begin position="442"/>
        <end position="639"/>
    </location>
</feature>
<organism evidence="13">
    <name type="scientific">Dissoconium aciculare CBS 342.82</name>
    <dbReference type="NCBI Taxonomy" id="1314786"/>
    <lineage>
        <taxon>Eukaryota</taxon>
        <taxon>Fungi</taxon>
        <taxon>Dikarya</taxon>
        <taxon>Ascomycota</taxon>
        <taxon>Pezizomycotina</taxon>
        <taxon>Dothideomycetes</taxon>
        <taxon>Dothideomycetidae</taxon>
        <taxon>Mycosphaerellales</taxon>
        <taxon>Dissoconiaceae</taxon>
        <taxon>Dissoconium</taxon>
    </lineage>
</organism>
<feature type="compositionally biased region" description="Pro residues" evidence="7">
    <location>
        <begin position="583"/>
        <end position="598"/>
    </location>
</feature>
<evidence type="ECO:0000256" key="8">
    <source>
        <dbReference type="SAM" id="Phobius"/>
    </source>
</evidence>
<reference evidence="13" key="2">
    <citation type="submission" date="2020-04" db="EMBL/GenBank/DDBJ databases">
        <authorList>
            <consortium name="NCBI Genome Project"/>
        </authorList>
    </citation>
    <scope>NUCLEOTIDE SEQUENCE</scope>
    <source>
        <strain evidence="13">CBS 342.82</strain>
    </source>
</reference>
<keyword evidence="6 8" id="KW-0472">Membrane</keyword>
<evidence type="ECO:0000259" key="10">
    <source>
        <dbReference type="Pfam" id="PF01794"/>
    </source>
</evidence>
<dbReference type="GO" id="GO:0000293">
    <property type="term" value="F:ferric-chelate reductase activity"/>
    <property type="evidence" value="ECO:0007669"/>
    <property type="project" value="TreeGrafter"/>
</dbReference>
<keyword evidence="3 8" id="KW-0812">Transmembrane</keyword>
<feature type="transmembrane region" description="Helical" evidence="8">
    <location>
        <begin position="246"/>
        <end position="264"/>
    </location>
</feature>
<feature type="signal peptide" evidence="9">
    <location>
        <begin position="1"/>
        <end position="24"/>
    </location>
</feature>
<comment type="subcellular location">
    <subcellularLocation>
        <location evidence="1">Membrane</location>
        <topology evidence="1">Multi-pass membrane protein</topology>
    </subcellularLocation>
</comment>
<evidence type="ECO:0000256" key="5">
    <source>
        <dbReference type="ARBA" id="ARBA00023065"/>
    </source>
</evidence>
<dbReference type="InterPro" id="IPR013112">
    <property type="entry name" value="FAD-bd_8"/>
</dbReference>
<evidence type="ECO:0000256" key="7">
    <source>
        <dbReference type="SAM" id="MobiDB-lite"/>
    </source>
</evidence>
<dbReference type="RefSeq" id="XP_033459109.1">
    <property type="nucleotide sequence ID" value="XM_033608467.1"/>
</dbReference>
<dbReference type="PANTHER" id="PTHR32361:SF9">
    <property type="entry name" value="FERRIC REDUCTASE TRANSMEMBRANE COMPONENT 3-RELATED"/>
    <property type="match status" value="1"/>
</dbReference>
<evidence type="ECO:0000256" key="2">
    <source>
        <dbReference type="ARBA" id="ARBA00022448"/>
    </source>
</evidence>
<dbReference type="SUPFAM" id="SSF52343">
    <property type="entry name" value="Ferredoxin reductase-like, C-terminal NADP-linked domain"/>
    <property type="match status" value="1"/>
</dbReference>
<feature type="region of interest" description="Disordered" evidence="7">
    <location>
        <begin position="521"/>
        <end position="601"/>
    </location>
</feature>
<keyword evidence="9" id="KW-0732">Signal</keyword>
<feature type="transmembrane region" description="Helical" evidence="8">
    <location>
        <begin position="357"/>
        <end position="375"/>
    </location>
</feature>
<evidence type="ECO:0000313" key="13">
    <source>
        <dbReference type="RefSeq" id="XP_033459109.1"/>
    </source>
</evidence>
<proteinExistence type="predicted"/>
<dbReference type="InterPro" id="IPR013130">
    <property type="entry name" value="Fe3_Rdtase_TM_dom"/>
</dbReference>
<reference evidence="13" key="3">
    <citation type="submission" date="2025-08" db="UniProtKB">
        <authorList>
            <consortium name="RefSeq"/>
        </authorList>
    </citation>
    <scope>IDENTIFICATION</scope>
    <source>
        <strain evidence="13">CBS 342.82</strain>
    </source>
</reference>
<evidence type="ECO:0000259" key="11">
    <source>
        <dbReference type="Pfam" id="PF08022"/>
    </source>
</evidence>
<feature type="chain" id="PRO_5027105515" description="Ferric oxidoreductase domain-containing protein" evidence="9">
    <location>
        <begin position="25"/>
        <end position="804"/>
    </location>
</feature>
<dbReference type="GeneID" id="54366267"/>
<evidence type="ECO:0000313" key="12">
    <source>
        <dbReference type="Proteomes" id="UP000504637"/>
    </source>
</evidence>
<dbReference type="InterPro" id="IPR039261">
    <property type="entry name" value="FNR_nucleotide-bd"/>
</dbReference>
<feature type="transmembrane region" description="Helical" evidence="8">
    <location>
        <begin position="387"/>
        <end position="408"/>
    </location>
</feature>
<evidence type="ECO:0000256" key="4">
    <source>
        <dbReference type="ARBA" id="ARBA00022989"/>
    </source>
</evidence>
<dbReference type="Pfam" id="PF08022">
    <property type="entry name" value="FAD_binding_8"/>
    <property type="match status" value="1"/>
</dbReference>
<dbReference type="PANTHER" id="PTHR32361">
    <property type="entry name" value="FERRIC/CUPRIC REDUCTASE TRANSMEMBRANE COMPONENT"/>
    <property type="match status" value="1"/>
</dbReference>
<dbReference type="GO" id="GO:0015677">
    <property type="term" value="P:copper ion import"/>
    <property type="evidence" value="ECO:0007669"/>
    <property type="project" value="TreeGrafter"/>
</dbReference>
<keyword evidence="4 8" id="KW-1133">Transmembrane helix</keyword>
<feature type="compositionally biased region" description="Acidic residues" evidence="7">
    <location>
        <begin position="525"/>
        <end position="537"/>
    </location>
</feature>
<dbReference type="OrthoDB" id="167398at2759"/>
<dbReference type="Proteomes" id="UP000504637">
    <property type="component" value="Unplaced"/>
</dbReference>
<feature type="transmembrane region" description="Helical" evidence="8">
    <location>
        <begin position="323"/>
        <end position="345"/>
    </location>
</feature>
<protein>
    <recommendedName>
        <fullName evidence="14">Ferric oxidoreductase domain-containing protein</fullName>
    </recommendedName>
</protein>
<feature type="transmembrane region" description="Helical" evidence="8">
    <location>
        <begin position="184"/>
        <end position="205"/>
    </location>
</feature>
<keyword evidence="5" id="KW-0406">Ion transport</keyword>
<accession>A0A6J3M2D8</accession>
<keyword evidence="12" id="KW-1185">Reference proteome</keyword>
<dbReference type="Pfam" id="PF01794">
    <property type="entry name" value="Ferric_reduct"/>
    <property type="match status" value="1"/>
</dbReference>
<keyword evidence="2" id="KW-0813">Transport</keyword>
<dbReference type="GO" id="GO:0006826">
    <property type="term" value="P:iron ion transport"/>
    <property type="evidence" value="ECO:0007669"/>
    <property type="project" value="TreeGrafter"/>
</dbReference>
<evidence type="ECO:0000256" key="3">
    <source>
        <dbReference type="ARBA" id="ARBA00022692"/>
    </source>
</evidence>
<feature type="domain" description="Ferric oxidoreductase" evidence="10">
    <location>
        <begin position="288"/>
        <end position="403"/>
    </location>
</feature>